<accession>A0A0L0CQZ6</accession>
<proteinExistence type="predicted"/>
<dbReference type="Proteomes" id="UP000037069">
    <property type="component" value="Unassembled WGS sequence"/>
</dbReference>
<feature type="region of interest" description="Disordered" evidence="1">
    <location>
        <begin position="152"/>
        <end position="172"/>
    </location>
</feature>
<evidence type="ECO:0000313" key="3">
    <source>
        <dbReference type="Proteomes" id="UP000037069"/>
    </source>
</evidence>
<gene>
    <name evidence="2" type="ORF">FF38_09122</name>
</gene>
<comment type="caution">
    <text evidence="2">The sequence shown here is derived from an EMBL/GenBank/DDBJ whole genome shotgun (WGS) entry which is preliminary data.</text>
</comment>
<reference evidence="2 3" key="1">
    <citation type="journal article" date="2015" name="Nat. Commun.">
        <title>Lucilia cuprina genome unlocks parasitic fly biology to underpin future interventions.</title>
        <authorList>
            <person name="Anstead C.A."/>
            <person name="Korhonen P.K."/>
            <person name="Young N.D."/>
            <person name="Hall R.S."/>
            <person name="Jex A.R."/>
            <person name="Murali S.C."/>
            <person name="Hughes D.S."/>
            <person name="Lee S.F."/>
            <person name="Perry T."/>
            <person name="Stroehlein A.J."/>
            <person name="Ansell B.R."/>
            <person name="Breugelmans B."/>
            <person name="Hofmann A."/>
            <person name="Qu J."/>
            <person name="Dugan S."/>
            <person name="Lee S.L."/>
            <person name="Chao H."/>
            <person name="Dinh H."/>
            <person name="Han Y."/>
            <person name="Doddapaneni H.V."/>
            <person name="Worley K.C."/>
            <person name="Muzny D.M."/>
            <person name="Ioannidis P."/>
            <person name="Waterhouse R.M."/>
            <person name="Zdobnov E.M."/>
            <person name="James P.J."/>
            <person name="Bagnall N.H."/>
            <person name="Kotze A.C."/>
            <person name="Gibbs R.A."/>
            <person name="Richards S."/>
            <person name="Batterham P."/>
            <person name="Gasser R.B."/>
        </authorList>
    </citation>
    <scope>NUCLEOTIDE SEQUENCE [LARGE SCALE GENOMIC DNA]</scope>
    <source>
        <strain evidence="2 3">LS</strain>
        <tissue evidence="2">Full body</tissue>
    </source>
</reference>
<organism evidence="2 3">
    <name type="scientific">Lucilia cuprina</name>
    <name type="common">Green bottle fly</name>
    <name type="synonym">Australian sheep blowfly</name>
    <dbReference type="NCBI Taxonomy" id="7375"/>
    <lineage>
        <taxon>Eukaryota</taxon>
        <taxon>Metazoa</taxon>
        <taxon>Ecdysozoa</taxon>
        <taxon>Arthropoda</taxon>
        <taxon>Hexapoda</taxon>
        <taxon>Insecta</taxon>
        <taxon>Pterygota</taxon>
        <taxon>Neoptera</taxon>
        <taxon>Endopterygota</taxon>
        <taxon>Diptera</taxon>
        <taxon>Brachycera</taxon>
        <taxon>Muscomorpha</taxon>
        <taxon>Oestroidea</taxon>
        <taxon>Calliphoridae</taxon>
        <taxon>Luciliinae</taxon>
        <taxon>Lucilia</taxon>
    </lineage>
</organism>
<feature type="compositionally biased region" description="Polar residues" evidence="1">
    <location>
        <begin position="152"/>
        <end position="165"/>
    </location>
</feature>
<dbReference type="AlphaFoldDB" id="A0A0L0CQZ6"/>
<evidence type="ECO:0000256" key="1">
    <source>
        <dbReference type="SAM" id="MobiDB-lite"/>
    </source>
</evidence>
<dbReference type="EMBL" id="JRES01000036">
    <property type="protein sequence ID" value="KNC34671.1"/>
    <property type="molecule type" value="Genomic_DNA"/>
</dbReference>
<sequence length="172" mass="18410">MVNGDELRSNPVGVWGTEVDCGVPVSSATSVRCLLKSNEALPCINEVVERTSSVRAIKRSKLSGGLHRDLSSVRTKCSKDHPPLASSTSHESCTNLLASLKALIMGLSFCARVRSSDLEALPRAPSPNSARSCRAVRKRTAASFTSISTGSNLSRLRQSGDTNARSLKREKV</sequence>
<keyword evidence="3" id="KW-1185">Reference proteome</keyword>
<protein>
    <submittedName>
        <fullName evidence="2">Uncharacterized protein</fullName>
    </submittedName>
</protein>
<evidence type="ECO:0000313" key="2">
    <source>
        <dbReference type="EMBL" id="KNC34671.1"/>
    </source>
</evidence>
<name>A0A0L0CQZ6_LUCCU</name>